<dbReference type="NCBIfam" id="TIGR03092">
    <property type="entry name" value="SASP_sspI"/>
    <property type="match status" value="1"/>
</dbReference>
<dbReference type="GO" id="GO:0030436">
    <property type="term" value="P:asexual sporulation"/>
    <property type="evidence" value="ECO:0007669"/>
    <property type="project" value="UniProtKB-UniRule"/>
</dbReference>
<evidence type="ECO:0000256" key="1">
    <source>
        <dbReference type="ARBA" id="ARBA00022969"/>
    </source>
</evidence>
<evidence type="ECO:0000256" key="2">
    <source>
        <dbReference type="HAMAP-Rule" id="MF_00669"/>
    </source>
</evidence>
<accession>A0A1I2M9K2</accession>
<dbReference type="Pfam" id="PF14098">
    <property type="entry name" value="SSPI"/>
    <property type="match status" value="1"/>
</dbReference>
<dbReference type="EMBL" id="FOOK01000007">
    <property type="protein sequence ID" value="SFF87499.1"/>
    <property type="molecule type" value="Genomic_DNA"/>
</dbReference>
<keyword evidence="1 2" id="KW-0749">Sporulation</keyword>
<keyword evidence="4" id="KW-1185">Reference proteome</keyword>
<dbReference type="STRING" id="201973.SAMN04488025_10763"/>
<comment type="similarity">
    <text evidence="2">Belongs to the SspI family.</text>
</comment>
<dbReference type="InterPro" id="IPR017525">
    <property type="entry name" value="SspI"/>
</dbReference>
<dbReference type="RefSeq" id="WP_092036794.1">
    <property type="nucleotide sequence ID" value="NZ_FOOK01000007.1"/>
</dbReference>
<dbReference type="OrthoDB" id="2453696at2"/>
<dbReference type="HAMAP" id="MF_00669">
    <property type="entry name" value="SspI"/>
    <property type="match status" value="1"/>
</dbReference>
<comment type="subcellular location">
    <subcellularLocation>
        <location evidence="2">Spore core</location>
    </subcellularLocation>
</comment>
<dbReference type="GO" id="GO:0030435">
    <property type="term" value="P:sporulation resulting in formation of a cellular spore"/>
    <property type="evidence" value="ECO:0007669"/>
    <property type="project" value="UniProtKB-KW"/>
</dbReference>
<gene>
    <name evidence="2" type="primary">sspI</name>
    <name evidence="3" type="ORF">SAMN04488025_10763</name>
</gene>
<organism evidence="3 4">
    <name type="scientific">Planifilum fulgidum</name>
    <dbReference type="NCBI Taxonomy" id="201973"/>
    <lineage>
        <taxon>Bacteria</taxon>
        <taxon>Bacillati</taxon>
        <taxon>Bacillota</taxon>
        <taxon>Bacilli</taxon>
        <taxon>Bacillales</taxon>
        <taxon>Thermoactinomycetaceae</taxon>
        <taxon>Planifilum</taxon>
    </lineage>
</organism>
<reference evidence="3 4" key="1">
    <citation type="submission" date="2016-10" db="EMBL/GenBank/DDBJ databases">
        <authorList>
            <person name="de Groot N.N."/>
        </authorList>
    </citation>
    <scope>NUCLEOTIDE SEQUENCE [LARGE SCALE GENOMIC DNA]</scope>
    <source>
        <strain evidence="3 4">DSM 44945</strain>
    </source>
</reference>
<sequence length="79" mass="9035">MNFDVRGAVIHNIQHMSEQELTDMVNETLEQQEEKFLPGLGVLFEIIWENSDSSSRKEMISTLHENLPREKAVPPVSPS</sequence>
<dbReference type="AlphaFoldDB" id="A0A1I2M9K2"/>
<comment type="induction">
    <text evidence="2">Expressed only in the forespore compartment of sporulating cells.</text>
</comment>
<protein>
    <recommendedName>
        <fullName evidence="2">Small, acid-soluble spore protein I</fullName>
        <shortName evidence="2">SASP I</shortName>
    </recommendedName>
</protein>
<dbReference type="Proteomes" id="UP000198661">
    <property type="component" value="Unassembled WGS sequence"/>
</dbReference>
<name>A0A1I2M9K2_9BACL</name>
<evidence type="ECO:0000313" key="3">
    <source>
        <dbReference type="EMBL" id="SFF87499.1"/>
    </source>
</evidence>
<proteinExistence type="evidence at transcript level"/>
<evidence type="ECO:0000313" key="4">
    <source>
        <dbReference type="Proteomes" id="UP000198661"/>
    </source>
</evidence>